<evidence type="ECO:0000256" key="1">
    <source>
        <dbReference type="ARBA" id="ARBA00006889"/>
    </source>
</evidence>
<evidence type="ECO:0000313" key="4">
    <source>
        <dbReference type="EMBL" id="CAD6934013.1"/>
    </source>
</evidence>
<proteinExistence type="inferred from homology"/>
<dbReference type="SUPFAM" id="SSF50814">
    <property type="entry name" value="Lipocalins"/>
    <property type="match status" value="1"/>
</dbReference>
<evidence type="ECO:0000256" key="2">
    <source>
        <dbReference type="PIRNR" id="PIRNR036893"/>
    </source>
</evidence>
<dbReference type="InterPro" id="IPR022271">
    <property type="entry name" value="Lipocalin_ApoD"/>
</dbReference>
<dbReference type="PIRSF" id="PIRSF036893">
    <property type="entry name" value="Lipocalin_ApoD"/>
    <property type="match status" value="1"/>
</dbReference>
<dbReference type="PANTHER" id="PTHR10612:SF34">
    <property type="entry name" value="APOLIPOPROTEIN D"/>
    <property type="match status" value="1"/>
</dbReference>
<reference evidence="5" key="2">
    <citation type="journal article" date="2019" name="IMA Fungus">
        <title>Genome sequencing and comparison of five Tilletia species to identify candidate genes for the detection of regulated species infecting wheat.</title>
        <authorList>
            <person name="Nguyen H.D.T."/>
            <person name="Sultana T."/>
            <person name="Kesanakurti P."/>
            <person name="Hambleton S."/>
        </authorList>
    </citation>
    <scope>NUCLEOTIDE SEQUENCE</scope>
    <source>
        <strain evidence="5">DAOMC 238032</strain>
    </source>
</reference>
<comment type="similarity">
    <text evidence="1 2">Belongs to the calycin superfamily. Lipocalin family.</text>
</comment>
<dbReference type="GO" id="GO:0006629">
    <property type="term" value="P:lipid metabolic process"/>
    <property type="evidence" value="ECO:0007669"/>
    <property type="project" value="TreeGrafter"/>
</dbReference>
<dbReference type="InterPro" id="IPR012674">
    <property type="entry name" value="Calycin"/>
</dbReference>
<feature type="chain" id="PRO_5035981928" description="Lipocalin/cytosolic fatty-acid binding domain-containing protein" evidence="2">
    <location>
        <begin position="20"/>
        <end position="221"/>
    </location>
</feature>
<evidence type="ECO:0000259" key="3">
    <source>
        <dbReference type="Pfam" id="PF08212"/>
    </source>
</evidence>
<name>A0A177UEI5_9BASI</name>
<evidence type="ECO:0000313" key="5">
    <source>
        <dbReference type="EMBL" id="KAE8246347.1"/>
    </source>
</evidence>
<feature type="signal peptide" evidence="2">
    <location>
        <begin position="1"/>
        <end position="19"/>
    </location>
</feature>
<keyword evidence="2" id="KW-0732">Signal</keyword>
<evidence type="ECO:0000313" key="6">
    <source>
        <dbReference type="Proteomes" id="UP000077671"/>
    </source>
</evidence>
<dbReference type="GO" id="GO:0000302">
    <property type="term" value="P:response to reactive oxygen species"/>
    <property type="evidence" value="ECO:0007669"/>
    <property type="project" value="TreeGrafter"/>
</dbReference>
<dbReference type="Gene3D" id="2.40.128.20">
    <property type="match status" value="1"/>
</dbReference>
<dbReference type="InterPro" id="IPR000566">
    <property type="entry name" value="Lipocln_cytosolic_FA-bd_dom"/>
</dbReference>
<dbReference type="Proteomes" id="UP000077671">
    <property type="component" value="Unassembled WGS sequence"/>
</dbReference>
<evidence type="ECO:0000313" key="7">
    <source>
        <dbReference type="Proteomes" id="UP000836402"/>
    </source>
</evidence>
<reference evidence="5" key="1">
    <citation type="submission" date="2016-04" db="EMBL/GenBank/DDBJ databases">
        <authorList>
            <person name="Nguyen H.D."/>
            <person name="Kesanakurti P."/>
            <person name="Cullis J."/>
            <person name="Levesque C.A."/>
            <person name="Hambleton S."/>
        </authorList>
    </citation>
    <scope>NUCLEOTIDE SEQUENCE</scope>
    <source>
        <strain evidence="5">DAOMC 238032</strain>
    </source>
</reference>
<dbReference type="Pfam" id="PF08212">
    <property type="entry name" value="Lipocalin_2"/>
    <property type="match status" value="1"/>
</dbReference>
<protein>
    <recommendedName>
        <fullName evidence="3">Lipocalin/cytosolic fatty-acid binding domain-containing protein</fullName>
    </recommendedName>
</protein>
<organism evidence="5 6">
    <name type="scientific">Tilletia caries</name>
    <name type="common">wheat bunt fungus</name>
    <dbReference type="NCBI Taxonomy" id="13290"/>
    <lineage>
        <taxon>Eukaryota</taxon>
        <taxon>Fungi</taxon>
        <taxon>Dikarya</taxon>
        <taxon>Basidiomycota</taxon>
        <taxon>Ustilaginomycotina</taxon>
        <taxon>Exobasidiomycetes</taxon>
        <taxon>Tilletiales</taxon>
        <taxon>Tilletiaceae</taxon>
        <taxon>Tilletia</taxon>
    </lineage>
</organism>
<keyword evidence="7" id="KW-1185">Reference proteome</keyword>
<comment type="caution">
    <text evidence="5">The sequence shown here is derived from an EMBL/GenBank/DDBJ whole genome shotgun (WGS) entry which is preliminary data.</text>
</comment>
<dbReference type="PANTHER" id="PTHR10612">
    <property type="entry name" value="APOLIPOPROTEIN D"/>
    <property type="match status" value="1"/>
</dbReference>
<feature type="domain" description="Lipocalin/cytosolic fatty-acid binding" evidence="3">
    <location>
        <begin position="73"/>
        <end position="207"/>
    </location>
</feature>
<sequence>MLVATLVNTLLTGFTLVAASPSPLLFGGSSDLPTYAPGIGNATYDGKSKCTFPAPQKGFNPSKYVGSLDKPAVWYQLASQFQFFEVGCTCVYAKYGLYSNGSVSVENFCLRNGSPGGVNGTATPRPDFGTGSYTVSFGQPAGSCGADRPNYIVSKYYTDSAGKYTAAVVGSDSFDGWFLLSKQRLVPRATIDSYLKDIAAQGYDLSKKYSITTQNATCPSP</sequence>
<dbReference type="EMBL" id="LWDD02001660">
    <property type="protein sequence ID" value="KAE8246347.1"/>
    <property type="molecule type" value="Genomic_DNA"/>
</dbReference>
<reference evidence="4" key="3">
    <citation type="submission" date="2020-10" db="EMBL/GenBank/DDBJ databases">
        <authorList>
            <person name="Sedaghatjoo S."/>
        </authorList>
    </citation>
    <scope>NUCLEOTIDE SEQUENCE</scope>
    <source>
        <strain evidence="4">AZH3</strain>
    </source>
</reference>
<dbReference type="Proteomes" id="UP000836402">
    <property type="component" value="Unassembled WGS sequence"/>
</dbReference>
<gene>
    <name evidence="5" type="ORF">A4X03_0g7275</name>
    <name evidence="4" type="ORF">JKIAZH3_G5593</name>
</gene>
<dbReference type="EMBL" id="CAJHJG010003653">
    <property type="protein sequence ID" value="CAD6934013.1"/>
    <property type="molecule type" value="Genomic_DNA"/>
</dbReference>
<dbReference type="GO" id="GO:0005737">
    <property type="term" value="C:cytoplasm"/>
    <property type="evidence" value="ECO:0007669"/>
    <property type="project" value="TreeGrafter"/>
</dbReference>
<dbReference type="AlphaFoldDB" id="A0A177UEI5"/>
<accession>A0A177UEI5</accession>